<dbReference type="PROSITE" id="PS51257">
    <property type="entry name" value="PROKAR_LIPOPROTEIN"/>
    <property type="match status" value="1"/>
</dbReference>
<gene>
    <name evidence="1" type="ORF">IC602_04440</name>
</gene>
<dbReference type="Proteomes" id="UP000621631">
    <property type="component" value="Unassembled WGS sequence"/>
</dbReference>
<sequence length="221" mass="25457">MKYWFAMVLLFLVLLLGGCQKEGEQSVKPAEMDMEDLPDVRAFQDEFTRGFLLSTEETREGYYPFMSRTREYKMDFPAGGIVGEKGYSKKGQEFESYLAGVDEGNGFEASIKIDYYSKIGTTSSELGMLSKQFKQKLNFKKYDKNENTTYLANFEEDEKNFGSVALLDDKNTKRGLLLIYEIECVGSDEDCEIKKKTMRSKVEKWINSIKFMKSDKNVEAQ</sequence>
<evidence type="ECO:0000313" key="1">
    <source>
        <dbReference type="EMBL" id="MBD1221846.1"/>
    </source>
</evidence>
<evidence type="ECO:0008006" key="3">
    <source>
        <dbReference type="Google" id="ProtNLM"/>
    </source>
</evidence>
<proteinExistence type="predicted"/>
<keyword evidence="2" id="KW-1185">Reference proteome</keyword>
<comment type="caution">
    <text evidence="1">The sequence shown here is derived from an EMBL/GenBank/DDBJ whole genome shotgun (WGS) entry which is preliminary data.</text>
</comment>
<protein>
    <recommendedName>
        <fullName evidence="3">Lipoprotein</fullName>
    </recommendedName>
</protein>
<dbReference type="EMBL" id="JACWEZ010000002">
    <property type="protein sequence ID" value="MBD1221846.1"/>
    <property type="molecule type" value="Genomic_DNA"/>
</dbReference>
<name>A0ABR7VJG9_VIRHA</name>
<accession>A0ABR7VJG9</accession>
<dbReference type="RefSeq" id="WP_189777230.1">
    <property type="nucleotide sequence ID" value="NZ_JACWEZ010000002.1"/>
</dbReference>
<evidence type="ECO:0000313" key="2">
    <source>
        <dbReference type="Proteomes" id="UP000621631"/>
    </source>
</evidence>
<organism evidence="1 2">
    <name type="scientific">Virgibacillus halodenitrificans</name>
    <name type="common">Bacillus halodenitrificans</name>
    <dbReference type="NCBI Taxonomy" id="1482"/>
    <lineage>
        <taxon>Bacteria</taxon>
        <taxon>Bacillati</taxon>
        <taxon>Bacillota</taxon>
        <taxon>Bacilli</taxon>
        <taxon>Bacillales</taxon>
        <taxon>Bacillaceae</taxon>
        <taxon>Virgibacillus</taxon>
    </lineage>
</organism>
<reference evidence="1 2" key="1">
    <citation type="submission" date="2020-09" db="EMBL/GenBank/DDBJ databases">
        <title>Draft Genome Sequences of Oil-Oxidizing Bacteria Halomonas titanicae, Marinobacter lutaoensis, and Virgibacillus halodenitrificans Isolated from Highly Saline Environments.</title>
        <authorList>
            <person name="Grouzdev D.S."/>
            <person name="Sokolova D.S."/>
            <person name="Semenova E.M."/>
            <person name="Borzenkov I.A."/>
            <person name="Bidzhieva S.K."/>
            <person name="Poltaraus A.B."/>
            <person name="Nazina T.N."/>
        </authorList>
    </citation>
    <scope>NUCLEOTIDE SEQUENCE [LARGE SCALE GENOMIC DNA]</scope>
    <source>
        <strain evidence="1 2">VKM B-3472D</strain>
    </source>
</reference>